<accession>A0A7W2KYI9</accession>
<dbReference type="AlphaFoldDB" id="A0A7W2KYI9"/>
<reference evidence="1 2" key="1">
    <citation type="submission" date="2020-07" db="EMBL/GenBank/DDBJ databases">
        <title>Diversity of carbapenemase encoding genes among Pseudomonas putida group clinical isolates in a tertiary Brazilian hospital.</title>
        <authorList>
            <person name="Alberto-Lei F."/>
            <person name="Nodari C.S."/>
            <person name="Streling A.P."/>
            <person name="Paulino J.T."/>
            <person name="Bessa-Neto F.O."/>
            <person name="Cayo R."/>
            <person name="Gales A.C."/>
        </authorList>
    </citation>
    <scope>NUCLEOTIDE SEQUENCE [LARGE SCALE GENOMIC DNA]</scope>
    <source>
        <strain evidence="1 2">12464</strain>
    </source>
</reference>
<gene>
    <name evidence="1" type="ORF">H4C47_05655</name>
</gene>
<evidence type="ECO:0000313" key="1">
    <source>
        <dbReference type="EMBL" id="MBA6115208.1"/>
    </source>
</evidence>
<dbReference type="Proteomes" id="UP000553948">
    <property type="component" value="Unassembled WGS sequence"/>
</dbReference>
<name>A0A7W2KYI9_PSEPU</name>
<proteinExistence type="predicted"/>
<dbReference type="RefSeq" id="WP_176514250.1">
    <property type="nucleotide sequence ID" value="NZ_CP060529.1"/>
</dbReference>
<organism evidence="1 2">
    <name type="scientific">Pseudomonas putida</name>
    <name type="common">Arthrobacter siderocapsulatus</name>
    <dbReference type="NCBI Taxonomy" id="303"/>
    <lineage>
        <taxon>Bacteria</taxon>
        <taxon>Pseudomonadati</taxon>
        <taxon>Pseudomonadota</taxon>
        <taxon>Gammaproteobacteria</taxon>
        <taxon>Pseudomonadales</taxon>
        <taxon>Pseudomonadaceae</taxon>
        <taxon>Pseudomonas</taxon>
    </lineage>
</organism>
<evidence type="ECO:0000313" key="2">
    <source>
        <dbReference type="Proteomes" id="UP000553948"/>
    </source>
</evidence>
<sequence>MRVFDASLTLPEQERLQGLVAWYRLLEDRLLRMECPDDYHAELARRADEMDRLGLISFREWRHLRVEAHRAYLDAVAGRDYPCSVPSQASWM</sequence>
<dbReference type="EMBL" id="JACGDG010000004">
    <property type="protein sequence ID" value="MBA6115208.1"/>
    <property type="molecule type" value="Genomic_DNA"/>
</dbReference>
<protein>
    <submittedName>
        <fullName evidence="1">Uncharacterized protein</fullName>
    </submittedName>
</protein>
<comment type="caution">
    <text evidence="1">The sequence shown here is derived from an EMBL/GenBank/DDBJ whole genome shotgun (WGS) entry which is preliminary data.</text>
</comment>